<dbReference type="STRING" id="1230905.A0A1G4JWQ4"/>
<feature type="domain" description="Large ribosomal subunit protein mL46 N-terminal" evidence="9">
    <location>
        <begin position="19"/>
        <end position="142"/>
    </location>
</feature>
<dbReference type="CDD" id="cd04661">
    <property type="entry name" value="NUDIX_MRP_L46"/>
    <property type="match status" value="1"/>
</dbReference>
<evidence type="ECO:0000313" key="10">
    <source>
        <dbReference type="EMBL" id="SCU95510.1"/>
    </source>
</evidence>
<dbReference type="GO" id="GO:0005762">
    <property type="term" value="C:mitochondrial large ribosomal subunit"/>
    <property type="evidence" value="ECO:0007669"/>
    <property type="project" value="TreeGrafter"/>
</dbReference>
<dbReference type="Proteomes" id="UP000191024">
    <property type="component" value="Chromosome F"/>
</dbReference>
<evidence type="ECO:0000256" key="5">
    <source>
        <dbReference type="ARBA" id="ARBA00023128"/>
    </source>
</evidence>
<dbReference type="Gene3D" id="3.90.79.10">
    <property type="entry name" value="Nucleoside Triphosphate Pyrophosphohydrolase"/>
    <property type="match status" value="1"/>
</dbReference>
<feature type="region of interest" description="Disordered" evidence="8">
    <location>
        <begin position="102"/>
        <end position="146"/>
    </location>
</feature>
<accession>A0A1G4JWQ4</accession>
<keyword evidence="11" id="KW-1185">Reference proteome</keyword>
<comment type="similarity">
    <text evidence="2">Belongs to the mitochondrion-specific ribosomal protein mL46 family.</text>
</comment>
<reference evidence="11" key="1">
    <citation type="submission" date="2016-03" db="EMBL/GenBank/DDBJ databases">
        <authorList>
            <person name="Devillers H."/>
        </authorList>
    </citation>
    <scope>NUCLEOTIDE SEQUENCE [LARGE SCALE GENOMIC DNA]</scope>
</reference>
<keyword evidence="3" id="KW-0809">Transit peptide</keyword>
<keyword evidence="6" id="KW-0687">Ribonucleoprotein</keyword>
<dbReference type="GO" id="GO:0003735">
    <property type="term" value="F:structural constituent of ribosome"/>
    <property type="evidence" value="ECO:0007669"/>
    <property type="project" value="InterPro"/>
</dbReference>
<dbReference type="InterPro" id="IPR040008">
    <property type="entry name" value="Ribosomal_mL46"/>
</dbReference>
<dbReference type="Pfam" id="PF11788">
    <property type="entry name" value="MRP-L46"/>
    <property type="match status" value="1"/>
</dbReference>
<evidence type="ECO:0000259" key="9">
    <source>
        <dbReference type="Pfam" id="PF11788"/>
    </source>
</evidence>
<organism evidence="10 11">
    <name type="scientific">Lachancea mirantina</name>
    <dbReference type="NCBI Taxonomy" id="1230905"/>
    <lineage>
        <taxon>Eukaryota</taxon>
        <taxon>Fungi</taxon>
        <taxon>Dikarya</taxon>
        <taxon>Ascomycota</taxon>
        <taxon>Saccharomycotina</taxon>
        <taxon>Saccharomycetes</taxon>
        <taxon>Saccharomycetales</taxon>
        <taxon>Saccharomycetaceae</taxon>
        <taxon>Lachancea</taxon>
    </lineage>
</organism>
<evidence type="ECO:0000256" key="4">
    <source>
        <dbReference type="ARBA" id="ARBA00022980"/>
    </source>
</evidence>
<proteinExistence type="inferred from homology"/>
<evidence type="ECO:0000256" key="7">
    <source>
        <dbReference type="ARBA" id="ARBA00035190"/>
    </source>
</evidence>
<name>A0A1G4JWQ4_9SACH</name>
<keyword evidence="4" id="KW-0689">Ribosomal protein</keyword>
<dbReference type="InterPro" id="IPR033650">
    <property type="entry name" value="Ribosomal_mL46_NUDIX"/>
</dbReference>
<evidence type="ECO:0000256" key="3">
    <source>
        <dbReference type="ARBA" id="ARBA00022946"/>
    </source>
</evidence>
<protein>
    <recommendedName>
        <fullName evidence="7">Large ribosomal subunit protein mL46</fullName>
    </recommendedName>
</protein>
<evidence type="ECO:0000256" key="2">
    <source>
        <dbReference type="ARBA" id="ARBA00009070"/>
    </source>
</evidence>
<dbReference type="OrthoDB" id="414075at2759"/>
<sequence>MALRNLIKRGLATSATPPNVKAGIIISRTPIVTKELSKLESQYYEYQSELERRLMWTFPQYFYYKKGTLAERRFLALQKGPVSKQPGVWFPKGVPDVRHNRERRIKQDIKLPSEASVGSEGDGSSEDLSRPITPNSRVTEADRKGDLTSLERSLSRTLYLLLKRTNGEWAFPSFKTKSDHRSNENLPLHDIAEHGLRSIGGENINTWTVSRTPAAVLADSKTAEFFIKSHIVAGKFVLQNTKEYTGFAWLTKEEIQNHVQKPYFEELSCLLSDV</sequence>
<evidence type="ECO:0000256" key="6">
    <source>
        <dbReference type="ARBA" id="ARBA00023274"/>
    </source>
</evidence>
<evidence type="ECO:0000256" key="8">
    <source>
        <dbReference type="SAM" id="MobiDB-lite"/>
    </source>
</evidence>
<gene>
    <name evidence="10" type="ORF">LAMI_0F02718G</name>
</gene>
<dbReference type="InterPro" id="IPR021757">
    <property type="entry name" value="Ribosomal_mL46_N"/>
</dbReference>
<evidence type="ECO:0000256" key="1">
    <source>
        <dbReference type="ARBA" id="ARBA00004173"/>
    </source>
</evidence>
<dbReference type="PANTHER" id="PTHR13124">
    <property type="entry name" value="39S RIBOSOMAL PROTEIN L46, MITOCHONDRIAL PRECURSOR-RELATED"/>
    <property type="match status" value="1"/>
</dbReference>
<dbReference type="AlphaFoldDB" id="A0A1G4JWQ4"/>
<keyword evidence="5" id="KW-0496">Mitochondrion</keyword>
<comment type="subcellular location">
    <subcellularLocation>
        <location evidence="1">Mitochondrion</location>
    </subcellularLocation>
</comment>
<feature type="compositionally biased region" description="Basic and acidic residues" evidence="8">
    <location>
        <begin position="102"/>
        <end position="111"/>
    </location>
</feature>
<dbReference type="PANTHER" id="PTHR13124:SF12">
    <property type="entry name" value="LARGE RIBOSOMAL SUBUNIT PROTEIN ML46"/>
    <property type="match status" value="1"/>
</dbReference>
<dbReference type="EMBL" id="LT598467">
    <property type="protein sequence ID" value="SCU95510.1"/>
    <property type="molecule type" value="Genomic_DNA"/>
</dbReference>
<evidence type="ECO:0000313" key="11">
    <source>
        <dbReference type="Proteomes" id="UP000191024"/>
    </source>
</evidence>